<feature type="domain" description="DUF4139" evidence="3">
    <location>
        <begin position="212"/>
        <end position="691"/>
    </location>
</feature>
<accession>A0A5B7SUR2</accession>
<evidence type="ECO:0000259" key="3">
    <source>
        <dbReference type="Pfam" id="PF13598"/>
    </source>
</evidence>
<dbReference type="Gene3D" id="2.60.40.1120">
    <property type="entry name" value="Carboxypeptidase-like, regulatory domain"/>
    <property type="match status" value="1"/>
</dbReference>
<evidence type="ECO:0000256" key="2">
    <source>
        <dbReference type="SAM" id="SignalP"/>
    </source>
</evidence>
<evidence type="ECO:0000313" key="5">
    <source>
        <dbReference type="EMBL" id="QCX02326.1"/>
    </source>
</evidence>
<dbReference type="PANTHER" id="PTHR31005">
    <property type="entry name" value="DUF4139 DOMAIN-CONTAINING PROTEIN"/>
    <property type="match status" value="1"/>
</dbReference>
<evidence type="ECO:0000256" key="1">
    <source>
        <dbReference type="SAM" id="Coils"/>
    </source>
</evidence>
<feature type="coiled-coil region" evidence="1">
    <location>
        <begin position="96"/>
        <end position="123"/>
    </location>
</feature>
<evidence type="ECO:0000313" key="6">
    <source>
        <dbReference type="Proteomes" id="UP000310017"/>
    </source>
</evidence>
<dbReference type="InterPro" id="IPR037291">
    <property type="entry name" value="DUF4139"/>
</dbReference>
<protein>
    <submittedName>
        <fullName evidence="5">Mucoidy inhibitor MuiA family protein</fullName>
    </submittedName>
</protein>
<dbReference type="PANTHER" id="PTHR31005:SF8">
    <property type="entry name" value="DUF4139 DOMAIN-CONTAINING PROTEIN"/>
    <property type="match status" value="1"/>
</dbReference>
<feature type="chain" id="PRO_5023024059" evidence="2">
    <location>
        <begin position="18"/>
        <end position="697"/>
    </location>
</feature>
<dbReference type="SUPFAM" id="SSF56935">
    <property type="entry name" value="Porins"/>
    <property type="match status" value="1"/>
</dbReference>
<dbReference type="InterPro" id="IPR037066">
    <property type="entry name" value="Plug_dom_sf"/>
</dbReference>
<keyword evidence="1" id="KW-0175">Coiled coil</keyword>
<dbReference type="SUPFAM" id="SSF49464">
    <property type="entry name" value="Carboxypeptidase regulatory domain-like"/>
    <property type="match status" value="1"/>
</dbReference>
<keyword evidence="6" id="KW-1185">Reference proteome</keyword>
<reference evidence="5 6" key="1">
    <citation type="submission" date="2019-05" db="EMBL/GenBank/DDBJ databases">
        <title>Genome sequencing of F202Z8.</title>
        <authorList>
            <person name="Kwon Y.M."/>
        </authorList>
    </citation>
    <scope>NUCLEOTIDE SEQUENCE [LARGE SCALE GENOMIC DNA]</scope>
    <source>
        <strain evidence="5 6">F202Z8</strain>
    </source>
</reference>
<dbReference type="Pfam" id="PF13715">
    <property type="entry name" value="CarbopepD_reg_2"/>
    <property type="match status" value="1"/>
</dbReference>
<dbReference type="NCBIfam" id="TIGR02231">
    <property type="entry name" value="mucoidy inhibitor MuiA family protein"/>
    <property type="match status" value="2"/>
</dbReference>
<dbReference type="InterPro" id="IPR025554">
    <property type="entry name" value="DUF4140"/>
</dbReference>
<dbReference type="Pfam" id="PF13598">
    <property type="entry name" value="DUF4139"/>
    <property type="match status" value="1"/>
</dbReference>
<dbReference type="Pfam" id="PF13600">
    <property type="entry name" value="DUF4140"/>
    <property type="match status" value="1"/>
</dbReference>
<dbReference type="EMBL" id="CP040710">
    <property type="protein sequence ID" value="QCX02326.1"/>
    <property type="molecule type" value="Genomic_DNA"/>
</dbReference>
<proteinExistence type="predicted"/>
<dbReference type="KEGG" id="asag:FGM00_07685"/>
<feature type="domain" description="DUF4140" evidence="4">
    <location>
        <begin position="29"/>
        <end position="126"/>
    </location>
</feature>
<organism evidence="5 6">
    <name type="scientific">Aggregatimonas sangjinii</name>
    <dbReference type="NCBI Taxonomy" id="2583587"/>
    <lineage>
        <taxon>Bacteria</taxon>
        <taxon>Pseudomonadati</taxon>
        <taxon>Bacteroidota</taxon>
        <taxon>Flavobacteriia</taxon>
        <taxon>Flavobacteriales</taxon>
        <taxon>Flavobacteriaceae</taxon>
        <taxon>Aggregatimonas</taxon>
    </lineage>
</organism>
<gene>
    <name evidence="5" type="ORF">FGM00_07685</name>
</gene>
<evidence type="ECO:0000259" key="4">
    <source>
        <dbReference type="Pfam" id="PF13600"/>
    </source>
</evidence>
<sequence length="697" mass="77129">MKKLLLLLFALPLFTFAVDTQIPSTIKAVTVYLSGAHITRTAECRLPSGTSEMVFTGLSTNIDESSIQISGLQSVSILSLSFDIDYLVKAVTTSESSALQLEIEGLQNQIALLKNKISGLEEEEQVIHTNRAVSSKLQSFDLEKIKAVSSYYRERITAIKDEIFKNNLEINSLGVTIRAVQKQMAEANNAPEKEQGEITIKFDAPITTTLELTLSYEVDNAGWIPNYEFKSKDINSPLTLAYKAHVYQKTGTNWDNVKVTLSTGNPTINVAKPNLGTKYLNFTNGYQNTSTNSIKKRKYMYNPTVKEVSGVVLDQSGAPLAGANVLVKGTTTGTTTDFDGHYSLKVQHGQELVISYIGFRSEVLPIYSSVMNIGLEEDASALEEVVVTGYGSKKRNFTTGSVSSVSTERLLQGRAAGVEIQGTSSIKGKSYISPSQLPLYVVDGVIVEGFVDGDLDMDEIQSVKVLKGSNANALYGYNGAKEIVVITTKKSTIQDDITNTKFVIKKPYSIVSDGDITAIEINTFTLNAKYEYLAVPIVNENVFLTTTFTDWEQYNLLPGEASVYFKGTYAGKTTIDPYTTKKEMTVSLGIDPNITVTRKQDRNFKSKSFTGSNRILDKTYDLEIKNNKAKTVNIRLMDRIPISQNKDIKVDDVVTNDAEYDKKTGLLTWKLHLAGNEGLTKRFSFQLRYPKYKRISL</sequence>
<dbReference type="InterPro" id="IPR008969">
    <property type="entry name" value="CarboxyPept-like_regulatory"/>
</dbReference>
<dbReference type="Proteomes" id="UP000310017">
    <property type="component" value="Chromosome"/>
</dbReference>
<keyword evidence="2" id="KW-0732">Signal</keyword>
<dbReference type="Gene3D" id="2.170.130.10">
    <property type="entry name" value="TonB-dependent receptor, plug domain"/>
    <property type="match status" value="1"/>
</dbReference>
<dbReference type="AlphaFoldDB" id="A0A5B7SUR2"/>
<dbReference type="InterPro" id="IPR011935">
    <property type="entry name" value="CHP02231"/>
</dbReference>
<feature type="signal peptide" evidence="2">
    <location>
        <begin position="1"/>
        <end position="17"/>
    </location>
</feature>
<dbReference type="OrthoDB" id="634585at2"/>
<name>A0A5B7SUR2_9FLAO</name>